<dbReference type="AlphaFoldDB" id="A0A1L3JIV6"/>
<evidence type="ECO:0000256" key="2">
    <source>
        <dbReference type="ARBA" id="ARBA00014024"/>
    </source>
</evidence>
<evidence type="ECO:0000256" key="1">
    <source>
        <dbReference type="ARBA" id="ARBA00003989"/>
    </source>
</evidence>
<dbReference type="EMBL" id="CP018155">
    <property type="protein sequence ID" value="APG65075.1"/>
    <property type="molecule type" value="Genomic_DNA"/>
</dbReference>
<dbReference type="Pfam" id="PF10627">
    <property type="entry name" value="CsgE"/>
    <property type="match status" value="1"/>
</dbReference>
<protein>
    <recommendedName>
        <fullName evidence="2">Curli production assembly/transport component CsgE</fullName>
    </recommendedName>
</protein>
<gene>
    <name evidence="4" type="ORF">LPB136_06810</name>
</gene>
<dbReference type="RefSeq" id="WP_072555402.1">
    <property type="nucleotide sequence ID" value="NZ_CP018155.1"/>
</dbReference>
<dbReference type="Gene3D" id="2.60.40.2420">
    <property type="match status" value="1"/>
</dbReference>
<dbReference type="InterPro" id="IPR053722">
    <property type="entry name" value="Curli_assembly_CsgC/AgfC"/>
</dbReference>
<dbReference type="STRING" id="1850252.LPB136_06810"/>
<dbReference type="Proteomes" id="UP000181898">
    <property type="component" value="Chromosome"/>
</dbReference>
<evidence type="ECO:0000313" key="5">
    <source>
        <dbReference type="Proteomes" id="UP000181898"/>
    </source>
</evidence>
<name>A0A1L3JIV6_9FLAO</name>
<keyword evidence="5" id="KW-1185">Reference proteome</keyword>
<dbReference type="KEGG" id="ten:LPB136_06810"/>
<evidence type="ECO:0000256" key="3">
    <source>
        <dbReference type="ARBA" id="ARBA00022729"/>
    </source>
</evidence>
<reference evidence="4 5" key="1">
    <citation type="submission" date="2016-11" db="EMBL/GenBank/DDBJ databases">
        <title>Tenacibaculum sp. LPB0136, isolated from marine environment.</title>
        <authorList>
            <person name="Kim E."/>
            <person name="Yi H."/>
        </authorList>
    </citation>
    <scope>NUCLEOTIDE SEQUENCE [LARGE SCALE GENOMIC DNA]</scope>
    <source>
        <strain evidence="4 5">LPB0136</strain>
    </source>
</reference>
<dbReference type="PROSITE" id="PS51257">
    <property type="entry name" value="PROKAR_LIPOPROTEIN"/>
    <property type="match status" value="1"/>
</dbReference>
<organism evidence="4 5">
    <name type="scientific">Tenacibaculum todarodis</name>
    <dbReference type="NCBI Taxonomy" id="1850252"/>
    <lineage>
        <taxon>Bacteria</taxon>
        <taxon>Pseudomonadati</taxon>
        <taxon>Bacteroidota</taxon>
        <taxon>Flavobacteriia</taxon>
        <taxon>Flavobacteriales</taxon>
        <taxon>Flavobacteriaceae</taxon>
        <taxon>Tenacibaculum</taxon>
    </lineage>
</organism>
<sequence length="240" mass="28248">MGKKYLHTFLFIFIACTLSSQTNKDISSKINVEKQDNFVILRALVENEGQLFKDQLTYNFIALKKGEDGNYSNNKQSGEFSLKPHEEKEQAVIRLNLSNKEELRSYLFIKYKDKLISKDSIWINVKGVAKKRTQGQIENNFVLKGIVTNEAFTKIGRDFHDYFYQAYLLSSRKYPFIIKIKEKPGMGRSSILSIEVEDYKIHEFFSKPGEEYLKAHVKYVLERISSYDKKRREIYKTNKY</sequence>
<evidence type="ECO:0000313" key="4">
    <source>
        <dbReference type="EMBL" id="APG65075.1"/>
    </source>
</evidence>
<dbReference type="OrthoDB" id="1524955at2"/>
<dbReference type="InterPro" id="IPR018900">
    <property type="entry name" value="Curli_CsgE"/>
</dbReference>
<accession>A0A1L3JIV6</accession>
<comment type="function">
    <text evidence="1">May be involved in the biogenesis of curli organelles.</text>
</comment>
<keyword evidence="3" id="KW-0732">Signal</keyword>
<proteinExistence type="predicted"/>